<dbReference type="CAZy" id="GH13">
    <property type="family name" value="Glycoside Hydrolase Family 13"/>
</dbReference>
<dbReference type="GO" id="GO:0030980">
    <property type="term" value="P:alpha-glucan catabolic process"/>
    <property type="evidence" value="ECO:0007669"/>
    <property type="project" value="TreeGrafter"/>
</dbReference>
<dbReference type="GO" id="GO:0047470">
    <property type="term" value="F:(1,4)-alpha-D-glucan 1-alpha-D-glucosylmutase activity"/>
    <property type="evidence" value="ECO:0007669"/>
    <property type="project" value="TreeGrafter"/>
</dbReference>
<dbReference type="KEGG" id="pth:PTH_1588"/>
<dbReference type="HOGENOM" id="CLU_005045_1_0_9"/>
<dbReference type="EMBL" id="AP009389">
    <property type="protein sequence ID" value="BAF59769.1"/>
    <property type="molecule type" value="Genomic_DNA"/>
</dbReference>
<dbReference type="AlphaFoldDB" id="A5D1W4"/>
<dbReference type="PANTHER" id="PTHR10357">
    <property type="entry name" value="ALPHA-AMYLASE FAMILY MEMBER"/>
    <property type="match status" value="1"/>
</dbReference>
<dbReference type="eggNOG" id="COG3280">
    <property type="taxonomic scope" value="Bacteria"/>
</dbReference>
<dbReference type="InterPro" id="IPR017853">
    <property type="entry name" value="GH"/>
</dbReference>
<name>A5D1W4_PELTS</name>
<evidence type="ECO:0000313" key="2">
    <source>
        <dbReference type="EMBL" id="BAF59769.1"/>
    </source>
</evidence>
<dbReference type="GO" id="GO:0005992">
    <property type="term" value="P:trehalose biosynthetic process"/>
    <property type="evidence" value="ECO:0007669"/>
    <property type="project" value="TreeGrafter"/>
</dbReference>
<evidence type="ECO:0000313" key="3">
    <source>
        <dbReference type="Proteomes" id="UP000006556"/>
    </source>
</evidence>
<dbReference type="Gene3D" id="3.20.20.80">
    <property type="entry name" value="Glycosidases"/>
    <property type="match status" value="4"/>
</dbReference>
<reference evidence="3" key="1">
    <citation type="journal article" date="2008" name="Genome Res.">
        <title>The genome of Pelotomaculum thermopropionicum reveals niche-associated evolution in anaerobic microbiota.</title>
        <authorList>
            <person name="Kosaka T."/>
            <person name="Kato S."/>
            <person name="Shimoyama T."/>
            <person name="Ishii S."/>
            <person name="Abe T."/>
            <person name="Watanabe K."/>
        </authorList>
    </citation>
    <scope>NUCLEOTIDE SEQUENCE [LARGE SCALE GENOMIC DNA]</scope>
    <source>
        <strain evidence="3">DSM 13744 / JCM 10971 / SI</strain>
    </source>
</reference>
<dbReference type="Proteomes" id="UP000006556">
    <property type="component" value="Chromosome"/>
</dbReference>
<dbReference type="SMART" id="SM00642">
    <property type="entry name" value="Aamy"/>
    <property type="match status" value="1"/>
</dbReference>
<proteinExistence type="predicted"/>
<organism evidence="2 3">
    <name type="scientific">Pelotomaculum thermopropionicum (strain DSM 13744 / JCM 10971 / SI)</name>
    <dbReference type="NCBI Taxonomy" id="370438"/>
    <lineage>
        <taxon>Bacteria</taxon>
        <taxon>Bacillati</taxon>
        <taxon>Bacillota</taxon>
        <taxon>Clostridia</taxon>
        <taxon>Eubacteriales</taxon>
        <taxon>Desulfotomaculaceae</taxon>
        <taxon>Pelotomaculum</taxon>
    </lineage>
</organism>
<gene>
    <name evidence="2" type="primary">TreY</name>
    <name evidence="2" type="ordered locus">PTH_1588</name>
</gene>
<dbReference type="STRING" id="370438.PTH_1588"/>
<feature type="domain" description="Glycosyl hydrolase family 13 catalytic" evidence="1">
    <location>
        <begin position="9"/>
        <end position="507"/>
    </location>
</feature>
<accession>A5D1W4</accession>
<dbReference type="Pfam" id="PF00128">
    <property type="entry name" value="Alpha-amylase"/>
    <property type="match status" value="1"/>
</dbReference>
<evidence type="ECO:0000259" key="1">
    <source>
        <dbReference type="SMART" id="SM00642"/>
    </source>
</evidence>
<dbReference type="CDD" id="cd11336">
    <property type="entry name" value="AmyAc_MTSase"/>
    <property type="match status" value="1"/>
</dbReference>
<protein>
    <submittedName>
        <fullName evidence="2">Maltooligosyl trehalose synthase</fullName>
    </submittedName>
</protein>
<keyword evidence="3" id="KW-1185">Reference proteome</keyword>
<sequence>MAALRIPDSTYRLQFNRQFRFSDARALVPYLYELGISDIYASPLLEARPGSLHGYDVTDPARLNPELGSMDDFLKFTETLRHYRMGLLLDIVPNHMAASTENRWWLDVLRNGQDSAYASFFDIDWTPLRKGLSGKILLPVLGDYYARVLEKRELNLELGEDGFWVSYYDKRLPVNTGSSRTILTGWLEKLSKKCEAATETAKSLDLLKGTDGRTGKEKDADIFRQAWKIFWRLYGTSPEVRQFALEELHSLNGQAGQPDTLVLLDRVLAAQAYRLAYWRAASEEINYRRFFDINELVSLRIEDENVFDTTHAFIFRLAEEGLVTGFRIDHIDGLHDPQAYLERLQNRLAGNGKRPGFYVVAEKILGSGEELPAGWQVYGTTGYDFLNAVNKLFIDRKGAAELGSYYAGLSGSSKDFATVVHDQKRRVMTSLFRGEVRNLTHRLGLLAEEDRRGRDLTLAELEQALIEVTACLSVYRTYIRGFTVAERDRKYIEDAFSGAVRRCPEARQASEFLKQVLLLDFPENLTEVKREAWLAFAMRWQQFTGPITAKGLEDTALYLYNRLISLNEVGGNPGSTGITAAYFHRLNRARKERLPHTLNATSTHDTKRSEDVRSRINVLSEIPALWRQRVERWRKWNSRKKQELNGRPVPDTVTEYFIYQTLIGAWPLQDDDVPGFVKRMQGYVVKAAREAKVFSSWLKPDMTYEKALVQFTESVLVQADDNRFLQDFIEFQKITAFYGAIYSLAQVLLKITSPGVPDFYQGTELWDFSLVDPDNRRPVDFTKRVRFLEKLKEEETAGQLELARRLLGDWQDGKVKLYLTCKALNFRRSNQKLFAAGKYIPVAAGGIHSKHVCAFARQLENRWILVAIPRLLIRLQQAGQAGCSGEPVLPAALLPPEGIWGEGALFLPRHSPAGWQNVLTGEILHTKNCSGTSRRVILLEEVFRNFPVALLAGE</sequence>
<dbReference type="InterPro" id="IPR006047">
    <property type="entry name" value="GH13_cat_dom"/>
</dbReference>
<dbReference type="NCBIfam" id="TIGR02401">
    <property type="entry name" value="trehalose_TreY"/>
    <property type="match status" value="1"/>
</dbReference>
<dbReference type="InterPro" id="IPR012767">
    <property type="entry name" value="Trehalose_TreY"/>
</dbReference>
<dbReference type="SUPFAM" id="SSF51445">
    <property type="entry name" value="(Trans)glycosidases"/>
    <property type="match status" value="1"/>
</dbReference>
<dbReference type="PANTHER" id="PTHR10357:SF216">
    <property type="entry name" value="MALTOOLIGOSYL TREHALOSE SYNTHASE-RELATED"/>
    <property type="match status" value="1"/>
</dbReference>